<accession>A0A9D1REG1</accession>
<keyword evidence="1" id="KW-1133">Transmembrane helix</keyword>
<evidence type="ECO:0000313" key="3">
    <source>
        <dbReference type="Proteomes" id="UP000824205"/>
    </source>
</evidence>
<feature type="transmembrane region" description="Helical" evidence="1">
    <location>
        <begin position="131"/>
        <end position="150"/>
    </location>
</feature>
<evidence type="ECO:0000256" key="1">
    <source>
        <dbReference type="SAM" id="Phobius"/>
    </source>
</evidence>
<evidence type="ECO:0000313" key="2">
    <source>
        <dbReference type="EMBL" id="HIW86344.1"/>
    </source>
</evidence>
<reference evidence="2" key="2">
    <citation type="submission" date="2021-04" db="EMBL/GenBank/DDBJ databases">
        <authorList>
            <person name="Gilroy R."/>
        </authorList>
    </citation>
    <scope>NUCLEOTIDE SEQUENCE</scope>
    <source>
        <strain evidence="2">421</strain>
    </source>
</reference>
<keyword evidence="1" id="KW-0472">Membrane</keyword>
<name>A0A9D1REG1_9FIRM</name>
<sequence length="179" mass="20095">MFRWFDAAGFFVVILKTKDSIYCTDRYAVFDLALPSDVHCGKASAHKIVWATVEFSYGIITNSGETPVLRAAYAHNILPGCEALPNGTAEQLSFESPLDTHTQYISAPLGINADLSRMEDQMRITSETYRLILLVCVFAILVILCSFTIIKKHRSNRRNINSNENNKNETAVISHCRFS</sequence>
<organism evidence="2 3">
    <name type="scientific">Candidatus Eubacterium faecipullorum</name>
    <dbReference type="NCBI Taxonomy" id="2838571"/>
    <lineage>
        <taxon>Bacteria</taxon>
        <taxon>Bacillati</taxon>
        <taxon>Bacillota</taxon>
        <taxon>Clostridia</taxon>
        <taxon>Eubacteriales</taxon>
        <taxon>Eubacteriaceae</taxon>
        <taxon>Eubacterium</taxon>
    </lineage>
</organism>
<gene>
    <name evidence="2" type="ORF">IAA48_07610</name>
</gene>
<dbReference type="Proteomes" id="UP000824205">
    <property type="component" value="Unassembled WGS sequence"/>
</dbReference>
<proteinExistence type="predicted"/>
<dbReference type="AlphaFoldDB" id="A0A9D1REG1"/>
<dbReference type="EMBL" id="DXGE01000033">
    <property type="protein sequence ID" value="HIW86344.1"/>
    <property type="molecule type" value="Genomic_DNA"/>
</dbReference>
<reference evidence="2" key="1">
    <citation type="journal article" date="2021" name="PeerJ">
        <title>Extensive microbial diversity within the chicken gut microbiome revealed by metagenomics and culture.</title>
        <authorList>
            <person name="Gilroy R."/>
            <person name="Ravi A."/>
            <person name="Getino M."/>
            <person name="Pursley I."/>
            <person name="Horton D.L."/>
            <person name="Alikhan N.F."/>
            <person name="Baker D."/>
            <person name="Gharbi K."/>
            <person name="Hall N."/>
            <person name="Watson M."/>
            <person name="Adriaenssens E.M."/>
            <person name="Foster-Nyarko E."/>
            <person name="Jarju S."/>
            <person name="Secka A."/>
            <person name="Antonio M."/>
            <person name="Oren A."/>
            <person name="Chaudhuri R.R."/>
            <person name="La Ragione R."/>
            <person name="Hildebrand F."/>
            <person name="Pallen M.J."/>
        </authorList>
    </citation>
    <scope>NUCLEOTIDE SEQUENCE</scope>
    <source>
        <strain evidence="2">421</strain>
    </source>
</reference>
<comment type="caution">
    <text evidence="2">The sequence shown here is derived from an EMBL/GenBank/DDBJ whole genome shotgun (WGS) entry which is preliminary data.</text>
</comment>
<keyword evidence="1" id="KW-0812">Transmembrane</keyword>
<protein>
    <submittedName>
        <fullName evidence="2">Uncharacterized protein</fullName>
    </submittedName>
</protein>